<name>A0A8S3XE86_PARAO</name>
<dbReference type="Proteomes" id="UP000691718">
    <property type="component" value="Unassembled WGS sequence"/>
</dbReference>
<dbReference type="EMBL" id="CAJQZP010001137">
    <property type="protein sequence ID" value="CAG5020651.1"/>
    <property type="molecule type" value="Genomic_DNA"/>
</dbReference>
<dbReference type="AlphaFoldDB" id="A0A8S3XE86"/>
<proteinExistence type="predicted"/>
<protein>
    <submittedName>
        <fullName evidence="2">(apollo) hypothetical protein</fullName>
    </submittedName>
</protein>
<evidence type="ECO:0000313" key="3">
    <source>
        <dbReference type="Proteomes" id="UP000691718"/>
    </source>
</evidence>
<keyword evidence="3" id="KW-1185">Reference proteome</keyword>
<organism evidence="2 3">
    <name type="scientific">Parnassius apollo</name>
    <name type="common">Apollo butterfly</name>
    <name type="synonym">Papilio apollo</name>
    <dbReference type="NCBI Taxonomy" id="110799"/>
    <lineage>
        <taxon>Eukaryota</taxon>
        <taxon>Metazoa</taxon>
        <taxon>Ecdysozoa</taxon>
        <taxon>Arthropoda</taxon>
        <taxon>Hexapoda</taxon>
        <taxon>Insecta</taxon>
        <taxon>Pterygota</taxon>
        <taxon>Neoptera</taxon>
        <taxon>Endopterygota</taxon>
        <taxon>Lepidoptera</taxon>
        <taxon>Glossata</taxon>
        <taxon>Ditrysia</taxon>
        <taxon>Papilionoidea</taxon>
        <taxon>Papilionidae</taxon>
        <taxon>Parnassiinae</taxon>
        <taxon>Parnassini</taxon>
        <taxon>Parnassius</taxon>
        <taxon>Parnassius</taxon>
    </lineage>
</organism>
<sequence>MARRAVVDEACTELLASDAEQGVPDSCLADYEQFFSLTDDLIAAGANYASEAREARLSGLPEPPRKQPTQPELLGQLPTLDLPRFSGVLSDWLTFVGLFDSRVDARRDLTPSQKMA</sequence>
<reference evidence="2" key="1">
    <citation type="submission" date="2021-04" db="EMBL/GenBank/DDBJ databases">
        <authorList>
            <person name="Tunstrom K."/>
        </authorList>
    </citation>
    <scope>NUCLEOTIDE SEQUENCE</scope>
</reference>
<evidence type="ECO:0000256" key="1">
    <source>
        <dbReference type="SAM" id="MobiDB-lite"/>
    </source>
</evidence>
<feature type="region of interest" description="Disordered" evidence="1">
    <location>
        <begin position="54"/>
        <end position="73"/>
    </location>
</feature>
<gene>
    <name evidence="2" type="ORF">PAPOLLO_LOCUS17329</name>
</gene>
<comment type="caution">
    <text evidence="2">The sequence shown here is derived from an EMBL/GenBank/DDBJ whole genome shotgun (WGS) entry which is preliminary data.</text>
</comment>
<dbReference type="OrthoDB" id="7489123at2759"/>
<accession>A0A8S3XE86</accession>
<evidence type="ECO:0000313" key="2">
    <source>
        <dbReference type="EMBL" id="CAG5020651.1"/>
    </source>
</evidence>